<dbReference type="CDD" id="cd02440">
    <property type="entry name" value="AdoMet_MTases"/>
    <property type="match status" value="1"/>
</dbReference>
<evidence type="ECO:0000259" key="8">
    <source>
        <dbReference type="Pfam" id="PF02384"/>
    </source>
</evidence>
<dbReference type="EC" id="2.1.1.72" evidence="2"/>
<dbReference type="Proteomes" id="UP000007934">
    <property type="component" value="Chromosome"/>
</dbReference>
<evidence type="ECO:0000259" key="9">
    <source>
        <dbReference type="Pfam" id="PF12161"/>
    </source>
</evidence>
<name>E7ABB9_HELFC</name>
<dbReference type="PRINTS" id="PR00507">
    <property type="entry name" value="N12N6MTFRASE"/>
</dbReference>
<dbReference type="Pfam" id="PF02384">
    <property type="entry name" value="N6_Mtase"/>
    <property type="match status" value="1"/>
</dbReference>
<dbReference type="InterPro" id="IPR003356">
    <property type="entry name" value="DNA_methylase_A-5"/>
</dbReference>
<accession>E7ABB9</accession>
<evidence type="ECO:0000256" key="1">
    <source>
        <dbReference type="ARBA" id="ARBA00006594"/>
    </source>
</evidence>
<dbReference type="KEGG" id="hfe:HFELIS_15930"/>
<proteinExistence type="inferred from homology"/>
<dbReference type="AlphaFoldDB" id="E7ABB9"/>
<evidence type="ECO:0000313" key="10">
    <source>
        <dbReference type="EMBL" id="CBY83677.1"/>
    </source>
</evidence>
<evidence type="ECO:0000256" key="3">
    <source>
        <dbReference type="ARBA" id="ARBA00022603"/>
    </source>
</evidence>
<dbReference type="InterPro" id="IPR002052">
    <property type="entry name" value="DNA_methylase_N6_adenine_CS"/>
</dbReference>
<feature type="domain" description="DNA methylase adenine-specific" evidence="8">
    <location>
        <begin position="214"/>
        <end position="521"/>
    </location>
</feature>
<dbReference type="GO" id="GO:0008170">
    <property type="term" value="F:N-methyltransferase activity"/>
    <property type="evidence" value="ECO:0007669"/>
    <property type="project" value="InterPro"/>
</dbReference>
<dbReference type="Gene3D" id="1.20.1260.30">
    <property type="match status" value="1"/>
</dbReference>
<dbReference type="GO" id="GO:0032259">
    <property type="term" value="P:methylation"/>
    <property type="evidence" value="ECO:0007669"/>
    <property type="project" value="UniProtKB-KW"/>
</dbReference>
<dbReference type="PANTHER" id="PTHR42933:SF1">
    <property type="entry name" value="SITE-SPECIFIC DNA-METHYLTRANSFERASE (ADENINE-SPECIFIC)"/>
    <property type="match status" value="1"/>
</dbReference>
<dbReference type="GO" id="GO:0009007">
    <property type="term" value="F:site-specific DNA-methyltransferase (adenine-specific) activity"/>
    <property type="evidence" value="ECO:0007669"/>
    <property type="project" value="UniProtKB-EC"/>
</dbReference>
<dbReference type="REBASE" id="29952">
    <property type="entry name" value="M.HfeORF15930P"/>
</dbReference>
<dbReference type="InterPro" id="IPR022749">
    <property type="entry name" value="D12N6_MeTrfase_N"/>
</dbReference>
<dbReference type="InterPro" id="IPR038333">
    <property type="entry name" value="T1MK-like_N_sf"/>
</dbReference>
<evidence type="ECO:0000256" key="5">
    <source>
        <dbReference type="ARBA" id="ARBA00022691"/>
    </source>
</evidence>
<dbReference type="InterPro" id="IPR004546">
    <property type="entry name" value="Restrct_endonuc_T1M"/>
</dbReference>
<evidence type="ECO:0000313" key="11">
    <source>
        <dbReference type="Proteomes" id="UP000007934"/>
    </source>
</evidence>
<dbReference type="SUPFAM" id="SSF53335">
    <property type="entry name" value="S-adenosyl-L-methionine-dependent methyltransferases"/>
    <property type="match status" value="1"/>
</dbReference>
<dbReference type="Gene3D" id="3.40.50.150">
    <property type="entry name" value="Vaccinia Virus protein VP39"/>
    <property type="match status" value="1"/>
</dbReference>
<comment type="catalytic activity">
    <reaction evidence="7">
        <text>a 2'-deoxyadenosine in DNA + S-adenosyl-L-methionine = an N(6)-methyl-2'-deoxyadenosine in DNA + S-adenosyl-L-homocysteine + H(+)</text>
        <dbReference type="Rhea" id="RHEA:15197"/>
        <dbReference type="Rhea" id="RHEA-COMP:12418"/>
        <dbReference type="Rhea" id="RHEA-COMP:12419"/>
        <dbReference type="ChEBI" id="CHEBI:15378"/>
        <dbReference type="ChEBI" id="CHEBI:57856"/>
        <dbReference type="ChEBI" id="CHEBI:59789"/>
        <dbReference type="ChEBI" id="CHEBI:90615"/>
        <dbReference type="ChEBI" id="CHEBI:90616"/>
        <dbReference type="EC" id="2.1.1.72"/>
    </reaction>
</comment>
<feature type="domain" description="N6 adenine-specific DNA methyltransferase N-terminal" evidence="9">
    <location>
        <begin position="51"/>
        <end position="200"/>
    </location>
</feature>
<dbReference type="NCBIfam" id="TIGR00497">
    <property type="entry name" value="hsdM"/>
    <property type="match status" value="1"/>
</dbReference>
<dbReference type="eggNOG" id="COG0286">
    <property type="taxonomic scope" value="Bacteria"/>
</dbReference>
<gene>
    <name evidence="10" type="ordered locus">Hfelis_15930</name>
</gene>
<keyword evidence="3 10" id="KW-0489">Methyltransferase</keyword>
<organism evidence="10 11">
    <name type="scientific">Helicobacter felis (strain ATCC 49179 / CCUG 28539 / NCTC 12436 / CS1)</name>
    <dbReference type="NCBI Taxonomy" id="936155"/>
    <lineage>
        <taxon>Bacteria</taxon>
        <taxon>Pseudomonadati</taxon>
        <taxon>Campylobacterota</taxon>
        <taxon>Epsilonproteobacteria</taxon>
        <taxon>Campylobacterales</taxon>
        <taxon>Helicobacteraceae</taxon>
        <taxon>Helicobacter</taxon>
    </lineage>
</organism>
<evidence type="ECO:0000256" key="4">
    <source>
        <dbReference type="ARBA" id="ARBA00022679"/>
    </source>
</evidence>
<dbReference type="EMBL" id="FQ670179">
    <property type="protein sequence ID" value="CBY83677.1"/>
    <property type="molecule type" value="Genomic_DNA"/>
</dbReference>
<reference evidence="10 11" key="1">
    <citation type="journal article" date="2011" name="Genome Biol. Evol.">
        <title>Comparative whole genome sequence analysis of the carcinogenic bacterial model pathogen Helicobacter felis.</title>
        <authorList>
            <person name="Arnold I.C."/>
            <person name="Zigova Z."/>
            <person name="Holden M."/>
            <person name="Lawley T.D."/>
            <person name="Rad R."/>
            <person name="Dougan G."/>
            <person name="Falkow S."/>
            <person name="Bentley S.D."/>
            <person name="Muller A."/>
        </authorList>
    </citation>
    <scope>NUCLEOTIDE SEQUENCE [LARGE SCALE GENOMIC DNA]</scope>
    <source>
        <strain evidence="11">ATCC 49179 / CCUG 28539 / NCTC 12436 / CS1</strain>
    </source>
</reference>
<keyword evidence="11" id="KW-1185">Reference proteome</keyword>
<protein>
    <recommendedName>
        <fullName evidence="2">site-specific DNA-methyltransferase (adenine-specific)</fullName>
        <ecNumber evidence="2">2.1.1.72</ecNumber>
    </recommendedName>
</protein>
<dbReference type="InterPro" id="IPR051537">
    <property type="entry name" value="DNA_Adenine_Mtase"/>
</dbReference>
<dbReference type="InterPro" id="IPR029063">
    <property type="entry name" value="SAM-dependent_MTases_sf"/>
</dbReference>
<dbReference type="STRING" id="936155.HFELIS_15930"/>
<comment type="similarity">
    <text evidence="1">Belongs to the N(4)/N(6)-methyltransferase family.</text>
</comment>
<evidence type="ECO:0000256" key="7">
    <source>
        <dbReference type="ARBA" id="ARBA00047942"/>
    </source>
</evidence>
<dbReference type="HOGENOM" id="CLU_013049_0_1_7"/>
<dbReference type="GO" id="GO:0003677">
    <property type="term" value="F:DNA binding"/>
    <property type="evidence" value="ECO:0007669"/>
    <property type="project" value="InterPro"/>
</dbReference>
<dbReference type="PROSITE" id="PS00092">
    <property type="entry name" value="N6_MTASE"/>
    <property type="match status" value="1"/>
</dbReference>
<dbReference type="PANTHER" id="PTHR42933">
    <property type="entry name" value="SLR6095 PROTEIN"/>
    <property type="match status" value="1"/>
</dbReference>
<keyword evidence="5" id="KW-0949">S-adenosyl-L-methionine</keyword>
<keyword evidence="4 10" id="KW-0808">Transferase</keyword>
<evidence type="ECO:0000256" key="2">
    <source>
        <dbReference type="ARBA" id="ARBA00011900"/>
    </source>
</evidence>
<evidence type="ECO:0000256" key="6">
    <source>
        <dbReference type="ARBA" id="ARBA00022747"/>
    </source>
</evidence>
<dbReference type="Pfam" id="PF12161">
    <property type="entry name" value="HsdM_N"/>
    <property type="match status" value="1"/>
</dbReference>
<keyword evidence="6" id="KW-0680">Restriction system</keyword>
<sequence>MWLVVDFGVKIVKPKTCVKIPLFEDAMQEIATQTKQDKGQDAQAKRNELFKTIWGIADKLRGAVDGWDFKQFVLGIIFYRYLSENLTAYINANERALNPDFDYSALQDAQAKQAKDLLLEEKGFFIPPSELFSNVLKRADTDGNLNTKLNKIFQNIEDSSLEGEAQENFRGLFADLDMDSNKLGNGVKEKNEKIRSLLKAVGAMKIEDYQESGIDVFGDAYEFLMGMYASDAGKSGGEFFTPQEVSELLAKLVLHGQKDINKVYDPCCGSGSLLLKFAKILGKENIKQGFFGQEINLTTYNLCRANMFLHNIEYNQFDIAHGDTLLNPQLEDFEPFDAIVSNPPYSTKWVGDDDPLLINDPRFAPAGVLAPCKYADLAFTMHMLSWLSVKGTCAIVQFPGVLYRGGAEAKIRQHLIDRNFVDGVIALAPDLFFGTNIPTCVLILRKNKPDDRVLFVDASAEFVRQDTKNKLAPSNIAKILKVYESREEIAHFSILVGAEQIRANGYNLSVSRYLDPKEEGEALDIAHLNAQIVAIVAKQQALREGLDKIINGLENGA</sequence>
<dbReference type="GO" id="GO:0009307">
    <property type="term" value="P:DNA restriction-modification system"/>
    <property type="evidence" value="ECO:0007669"/>
    <property type="project" value="UniProtKB-KW"/>
</dbReference>